<gene>
    <name evidence="2" type="ORF">IZO911_LOCUS42361</name>
</gene>
<organism evidence="2 3">
    <name type="scientific">Adineta steineri</name>
    <dbReference type="NCBI Taxonomy" id="433720"/>
    <lineage>
        <taxon>Eukaryota</taxon>
        <taxon>Metazoa</taxon>
        <taxon>Spiralia</taxon>
        <taxon>Gnathifera</taxon>
        <taxon>Rotifera</taxon>
        <taxon>Eurotatoria</taxon>
        <taxon>Bdelloidea</taxon>
        <taxon>Adinetida</taxon>
        <taxon>Adinetidae</taxon>
        <taxon>Adineta</taxon>
    </lineage>
</organism>
<sequence length="564" mass="64431">MAESKGSYEDGIQNIDINALLSNGLEGLKRNVSEDHSKIIYALQAVDGNEDGELKNRVIEASKKTKDAHIALIPYKKGSEHWAGIFIKFKPQMQIETMEIIDSAEKSNTDINSLQTEIDDIFNDVYIRWTTAGKHSDPVKSAEVTVESLLQTAAKALGISEQYMGIMGSHEQPNNNDESTSASLKDDCKSSVSSASINRSSKHHLLKQISDNEIEPTISQVKSSLSPLTCENNELPSESRKCCRRVIENINNFKYEEIQIDLETLRTSKEAGQGQRYFEQAKRVFNISLYSLLEATKTQTIMLGSKLEFDAIKALVDNLKRMENAKRYMSEYTDKLDIIDSCAQEVKGLIERRMKHYLSSVRGVSNLGNFYDADERLKHIQAVKDLLGIYCTECISQEIDTLCDDQEKILYNVVVKRYIEKDISEYTLNPPKDIFARLEKVKETDERYVKALGDLNIGIMSKFRKELDDAIKKKPPNPDNIHIRRFEAAIKHLPDDLQTGLEIEFKHCKEQITKDIQQNDKELESICNSKDIKHMKELIQKYREVDGMQSYADKVQEYVRQQTK</sequence>
<dbReference type="AlphaFoldDB" id="A0A815PLF5"/>
<comment type="caution">
    <text evidence="2">The sequence shown here is derived from an EMBL/GenBank/DDBJ whole genome shotgun (WGS) entry which is preliminary data.</text>
</comment>
<accession>A0A815PLF5</accession>
<feature type="non-terminal residue" evidence="2">
    <location>
        <position position="564"/>
    </location>
</feature>
<evidence type="ECO:0000313" key="3">
    <source>
        <dbReference type="Proteomes" id="UP000663860"/>
    </source>
</evidence>
<evidence type="ECO:0000256" key="1">
    <source>
        <dbReference type="SAM" id="MobiDB-lite"/>
    </source>
</evidence>
<name>A0A815PLF5_9BILA</name>
<protein>
    <submittedName>
        <fullName evidence="2">Uncharacterized protein</fullName>
    </submittedName>
</protein>
<proteinExistence type="predicted"/>
<dbReference type="EMBL" id="CAJNOE010001795">
    <property type="protein sequence ID" value="CAF1450986.1"/>
    <property type="molecule type" value="Genomic_DNA"/>
</dbReference>
<dbReference type="Proteomes" id="UP000663860">
    <property type="component" value="Unassembled WGS sequence"/>
</dbReference>
<feature type="compositionally biased region" description="Polar residues" evidence="1">
    <location>
        <begin position="171"/>
        <end position="183"/>
    </location>
</feature>
<evidence type="ECO:0000313" key="2">
    <source>
        <dbReference type="EMBL" id="CAF1450986.1"/>
    </source>
</evidence>
<reference evidence="2" key="1">
    <citation type="submission" date="2021-02" db="EMBL/GenBank/DDBJ databases">
        <authorList>
            <person name="Nowell W R."/>
        </authorList>
    </citation>
    <scope>NUCLEOTIDE SEQUENCE</scope>
</reference>
<feature type="region of interest" description="Disordered" evidence="1">
    <location>
        <begin position="167"/>
        <end position="186"/>
    </location>
</feature>